<feature type="domain" description="S-Me-THD N-terminal" evidence="1">
    <location>
        <begin position="8"/>
        <end position="136"/>
    </location>
</feature>
<dbReference type="InterPro" id="IPR010318">
    <property type="entry name" value="S-Me-THD_N"/>
</dbReference>
<dbReference type="Pfam" id="PF06032">
    <property type="entry name" value="S-Me-THD_N"/>
    <property type="match status" value="1"/>
</dbReference>
<dbReference type="Gene3D" id="2.40.390.10">
    <property type="entry name" value="CV3147-like"/>
    <property type="match status" value="1"/>
</dbReference>
<gene>
    <name evidence="3" type="ORF">SERN_0476</name>
</gene>
<proteinExistence type="predicted"/>
<dbReference type="SUPFAM" id="SSF160991">
    <property type="entry name" value="CV3147-like"/>
    <property type="match status" value="1"/>
</dbReference>
<protein>
    <recommendedName>
        <fullName evidence="5">DUF917 domain-containing protein</fullName>
    </recommendedName>
</protein>
<keyword evidence="4" id="KW-1185">Reference proteome</keyword>
<dbReference type="Pfam" id="PF20906">
    <property type="entry name" value="S-Me-THD_C"/>
    <property type="match status" value="1"/>
</dbReference>
<dbReference type="AlphaFoldDB" id="A0A4Z1E2M6"/>
<accession>A0A4Z1E2M6</accession>
<sequence>MRDLTATDARNAVLGGGVFACGGGGWEHHGVLMGGLATSVSTPVLATVDELPADAWVATVAAIGAPAAANWEIRPVDYVDALRELMRLSEHPIAAVMTGQNGYSTTVNGWIQSSLLGVKVLDAAGDVRAHPTGKLGSLGLTTRPGYTTTQVVSGGNRALHGHFLSVNTGLVTTCDDVLRDISVRTGGFIASARNVVELDWVKQHAAIGAISLALDLGAAMAAELDSRRRNTGAAVVEAVLRETGGRVLARGPLELATPTVTRGGWDHGTFRVGDVTVPYLNEYMAVESGGERLATYPDTIAILRADTGLPLAVKDAGEGGFDVVVVTVDASTLPLASSATDPVALAECEDIMEIELLRYLPNDPNLPDGPDRTTSKASGA</sequence>
<dbReference type="Gene3D" id="3.40.1610.10">
    <property type="entry name" value="CV3147-like domain"/>
    <property type="match status" value="1"/>
</dbReference>
<evidence type="ECO:0000259" key="1">
    <source>
        <dbReference type="Pfam" id="PF06032"/>
    </source>
</evidence>
<name>A0A4Z1E2M6_9MICO</name>
<organism evidence="3 4">
    <name type="scientific">Serinibacter arcticus</name>
    <dbReference type="NCBI Taxonomy" id="1655435"/>
    <lineage>
        <taxon>Bacteria</taxon>
        <taxon>Bacillati</taxon>
        <taxon>Actinomycetota</taxon>
        <taxon>Actinomycetes</taxon>
        <taxon>Micrococcales</taxon>
        <taxon>Beutenbergiaceae</taxon>
        <taxon>Serinibacter</taxon>
    </lineage>
</organism>
<dbReference type="InterPro" id="IPR048350">
    <property type="entry name" value="S-Me-THD-like_C"/>
</dbReference>
<feature type="domain" description="S-Me-THD-like C-terminal" evidence="2">
    <location>
        <begin position="174"/>
        <end position="332"/>
    </location>
</feature>
<reference evidence="3 4" key="1">
    <citation type="submission" date="2018-11" db="EMBL/GenBank/DDBJ databases">
        <title>Complete genome sequencing of the Actinobacteria Serinibacter sp. K3-2.</title>
        <authorList>
            <person name="Rakitin A.L."/>
            <person name="Beletsky A.V."/>
            <person name="Mardanov A.V."/>
            <person name="Ravin N.V."/>
            <person name="Gromova A.S."/>
            <person name="Filippova S.N."/>
            <person name="Gal'Chenko V.F."/>
        </authorList>
    </citation>
    <scope>NUCLEOTIDE SEQUENCE [LARGE SCALE GENOMIC DNA]</scope>
    <source>
        <strain evidence="3 4">K3-2</strain>
    </source>
</reference>
<dbReference type="EMBL" id="RHPJ01000001">
    <property type="protein sequence ID" value="TGO06284.1"/>
    <property type="molecule type" value="Genomic_DNA"/>
</dbReference>
<evidence type="ECO:0000313" key="4">
    <source>
        <dbReference type="Proteomes" id="UP000297318"/>
    </source>
</evidence>
<dbReference type="RefSeq" id="WP_135848513.1">
    <property type="nucleotide sequence ID" value="NZ_RHPJ01000001.1"/>
</dbReference>
<dbReference type="Proteomes" id="UP000297318">
    <property type="component" value="Unassembled WGS sequence"/>
</dbReference>
<dbReference type="InterPro" id="IPR024071">
    <property type="entry name" value="S-Me-THD_C_sf"/>
</dbReference>
<evidence type="ECO:0008006" key="5">
    <source>
        <dbReference type="Google" id="ProtNLM"/>
    </source>
</evidence>
<dbReference type="InterPro" id="IPR027479">
    <property type="entry name" value="S-Me-THD_N_sf"/>
</dbReference>
<comment type="caution">
    <text evidence="3">The sequence shown here is derived from an EMBL/GenBank/DDBJ whole genome shotgun (WGS) entry which is preliminary data.</text>
</comment>
<dbReference type="OrthoDB" id="7441206at2"/>
<evidence type="ECO:0000259" key="2">
    <source>
        <dbReference type="Pfam" id="PF20906"/>
    </source>
</evidence>
<evidence type="ECO:0000313" key="3">
    <source>
        <dbReference type="EMBL" id="TGO06284.1"/>
    </source>
</evidence>
<dbReference type="PROSITE" id="PS51257">
    <property type="entry name" value="PROKAR_LIPOPROTEIN"/>
    <property type="match status" value="1"/>
</dbReference>